<feature type="transmembrane region" description="Helical" evidence="7">
    <location>
        <begin position="59"/>
        <end position="83"/>
    </location>
</feature>
<dbReference type="PANTHER" id="PTHR30450">
    <property type="entry name" value="ABC TRANSPORTER PERMEASE"/>
    <property type="match status" value="1"/>
</dbReference>
<comment type="similarity">
    <text evidence="7">Belongs to the binding-protein-dependent transport system permease family.</text>
</comment>
<dbReference type="PROSITE" id="PS50928">
    <property type="entry name" value="ABC_TM1"/>
    <property type="match status" value="1"/>
</dbReference>
<dbReference type="eggNOG" id="COG2011">
    <property type="taxonomic scope" value="Bacteria"/>
</dbReference>
<dbReference type="Gene3D" id="1.10.3720.10">
    <property type="entry name" value="MetI-like"/>
    <property type="match status" value="1"/>
</dbReference>
<evidence type="ECO:0000256" key="7">
    <source>
        <dbReference type="RuleBase" id="RU363032"/>
    </source>
</evidence>
<feature type="transmembrane region" description="Helical" evidence="7">
    <location>
        <begin position="141"/>
        <end position="163"/>
    </location>
</feature>
<dbReference type="PANTHER" id="PTHR30450:SF1">
    <property type="entry name" value="D-METHIONINE TRANSPORT SYSTEM PERMEASE PROTEIN METI-RELATED"/>
    <property type="match status" value="1"/>
</dbReference>
<evidence type="ECO:0000256" key="4">
    <source>
        <dbReference type="ARBA" id="ARBA00022692"/>
    </source>
</evidence>
<comment type="subcellular location">
    <subcellularLocation>
        <location evidence="1 7">Cell membrane</location>
        <topology evidence="1 7">Multi-pass membrane protein</topology>
    </subcellularLocation>
</comment>
<dbReference type="SUPFAM" id="SSF161098">
    <property type="entry name" value="MetI-like"/>
    <property type="match status" value="1"/>
</dbReference>
<dbReference type="Proteomes" id="UP000006346">
    <property type="component" value="Chromosome"/>
</dbReference>
<accession>G7WGI6</accession>
<dbReference type="CDD" id="cd06261">
    <property type="entry name" value="TM_PBP2"/>
    <property type="match status" value="1"/>
</dbReference>
<dbReference type="PATRIC" id="fig|768706.3.peg.2518"/>
<dbReference type="OrthoDB" id="9793490at2"/>
<evidence type="ECO:0000256" key="5">
    <source>
        <dbReference type="ARBA" id="ARBA00022989"/>
    </source>
</evidence>
<organism evidence="9 10">
    <name type="scientific">Desulfosporosinus orientis (strain ATCC 19365 / DSM 765 / NCIMB 8382 / VKM B-1628 / Singapore I)</name>
    <name type="common">Desulfotomaculum orientis</name>
    <dbReference type="NCBI Taxonomy" id="768706"/>
    <lineage>
        <taxon>Bacteria</taxon>
        <taxon>Bacillati</taxon>
        <taxon>Bacillota</taxon>
        <taxon>Clostridia</taxon>
        <taxon>Eubacteriales</taxon>
        <taxon>Desulfitobacteriaceae</taxon>
        <taxon>Desulfosporosinus</taxon>
    </lineage>
</organism>
<dbReference type="STRING" id="768706.Desor_2504"/>
<reference evidence="10" key="1">
    <citation type="submission" date="2011-11" db="EMBL/GenBank/DDBJ databases">
        <title>Complete sequence of Desulfosporosinus orientis DSM 765.</title>
        <authorList>
            <person name="Lucas S."/>
            <person name="Han J."/>
            <person name="Lapidus A."/>
            <person name="Cheng J.-F."/>
            <person name="Goodwin L."/>
            <person name="Pitluck S."/>
            <person name="Peters L."/>
            <person name="Ovchinnikova G."/>
            <person name="Teshima H."/>
            <person name="Detter J.C."/>
            <person name="Han C."/>
            <person name="Tapia R."/>
            <person name="Land M."/>
            <person name="Hauser L."/>
            <person name="Kyrpides N."/>
            <person name="Ivanova N."/>
            <person name="Pagani I."/>
            <person name="Pester M."/>
            <person name="Spring S."/>
            <person name="Ollivier B."/>
            <person name="Rattei T."/>
            <person name="Klenk H.-P."/>
            <person name="Wagner M."/>
            <person name="Loy A."/>
            <person name="Woyke T."/>
        </authorList>
    </citation>
    <scope>NUCLEOTIDE SEQUENCE [LARGE SCALE GENOMIC DNA]</scope>
    <source>
        <strain evidence="10">ATCC 19365 / DSM 765 / NCIMB 8382 / VKM B-1628</strain>
    </source>
</reference>
<evidence type="ECO:0000256" key="6">
    <source>
        <dbReference type="ARBA" id="ARBA00023136"/>
    </source>
</evidence>
<keyword evidence="6 7" id="KW-0472">Membrane</keyword>
<dbReference type="InterPro" id="IPR035906">
    <property type="entry name" value="MetI-like_sf"/>
</dbReference>
<dbReference type="GO" id="GO:0005886">
    <property type="term" value="C:plasma membrane"/>
    <property type="evidence" value="ECO:0007669"/>
    <property type="project" value="UniProtKB-SubCell"/>
</dbReference>
<feature type="transmembrane region" description="Helical" evidence="7">
    <location>
        <begin position="196"/>
        <end position="219"/>
    </location>
</feature>
<feature type="transmembrane region" description="Helical" evidence="7">
    <location>
        <begin position="95"/>
        <end position="116"/>
    </location>
</feature>
<dbReference type="AlphaFoldDB" id="G7WGI6"/>
<dbReference type="KEGG" id="dor:Desor_2504"/>
<sequence length="223" mass="24409">MFDFLTDYQKNFWKMIMIPAFSSTIEMVVITTVLATVFAFMISVILLVTNKDGIHPNKVIYQIIAFIINVIRSFPFVILMVFLLPFTKAITGTSFGVKAALVPLTVSATAFITRLIENAMKEVDPDLIEAMRSFGISDFQVIFNVMLSEAFPAIISGIILATIAILGSSAMAGVMGAGGIGAVAITYGYQSFNDNVMYLTAAILVVMVQGIQSIGDWIYRKMK</sequence>
<keyword evidence="10" id="KW-1185">Reference proteome</keyword>
<dbReference type="HOGENOM" id="CLU_077375_0_1_9"/>
<evidence type="ECO:0000256" key="3">
    <source>
        <dbReference type="ARBA" id="ARBA00022475"/>
    </source>
</evidence>
<dbReference type="InterPro" id="IPR051322">
    <property type="entry name" value="AA_ABC_Transporter_Permease"/>
</dbReference>
<dbReference type="RefSeq" id="WP_014184871.1">
    <property type="nucleotide sequence ID" value="NC_016584.1"/>
</dbReference>
<reference evidence="9 10" key="2">
    <citation type="journal article" date="2012" name="J. Bacteriol.">
        <title>Complete genome sequences of Desulfosporosinus orientis DSM765T, Desulfosporosinus youngiae DSM17734T, Desulfosporosinus meridiei DSM13257T, and Desulfosporosinus acidiphilus DSM22704T.</title>
        <authorList>
            <person name="Pester M."/>
            <person name="Brambilla E."/>
            <person name="Alazard D."/>
            <person name="Rattei T."/>
            <person name="Weinmaier T."/>
            <person name="Han J."/>
            <person name="Lucas S."/>
            <person name="Lapidus A."/>
            <person name="Cheng J.F."/>
            <person name="Goodwin L."/>
            <person name="Pitluck S."/>
            <person name="Peters L."/>
            <person name="Ovchinnikova G."/>
            <person name="Teshima H."/>
            <person name="Detter J.C."/>
            <person name="Han C.S."/>
            <person name="Tapia R."/>
            <person name="Land M.L."/>
            <person name="Hauser L."/>
            <person name="Kyrpides N.C."/>
            <person name="Ivanova N.N."/>
            <person name="Pagani I."/>
            <person name="Huntmann M."/>
            <person name="Wei C.L."/>
            <person name="Davenport K.W."/>
            <person name="Daligault H."/>
            <person name="Chain P.S."/>
            <person name="Chen A."/>
            <person name="Mavromatis K."/>
            <person name="Markowitz V."/>
            <person name="Szeto E."/>
            <person name="Mikhailova N."/>
            <person name="Pati A."/>
            <person name="Wagner M."/>
            <person name="Woyke T."/>
            <person name="Ollivier B."/>
            <person name="Klenk H.P."/>
            <person name="Spring S."/>
            <person name="Loy A."/>
        </authorList>
    </citation>
    <scope>NUCLEOTIDE SEQUENCE [LARGE SCALE GENOMIC DNA]</scope>
    <source>
        <strain evidence="10">ATCC 19365 / DSM 765 / NCIMB 8382 / VKM B-1628</strain>
    </source>
</reference>
<dbReference type="InterPro" id="IPR000515">
    <property type="entry name" value="MetI-like"/>
</dbReference>
<keyword evidence="4 7" id="KW-0812">Transmembrane</keyword>
<dbReference type="EMBL" id="CP003108">
    <property type="protein sequence ID" value="AET68063.1"/>
    <property type="molecule type" value="Genomic_DNA"/>
</dbReference>
<dbReference type="Pfam" id="PF00528">
    <property type="entry name" value="BPD_transp_1"/>
    <property type="match status" value="1"/>
</dbReference>
<feature type="transmembrane region" description="Helical" evidence="7">
    <location>
        <begin position="170"/>
        <end position="190"/>
    </location>
</feature>
<evidence type="ECO:0000313" key="10">
    <source>
        <dbReference type="Proteomes" id="UP000006346"/>
    </source>
</evidence>
<keyword evidence="3" id="KW-1003">Cell membrane</keyword>
<proteinExistence type="inferred from homology"/>
<evidence type="ECO:0000256" key="2">
    <source>
        <dbReference type="ARBA" id="ARBA00022448"/>
    </source>
</evidence>
<gene>
    <name evidence="9" type="ordered locus">Desor_2504</name>
</gene>
<evidence type="ECO:0000313" key="9">
    <source>
        <dbReference type="EMBL" id="AET68063.1"/>
    </source>
</evidence>
<evidence type="ECO:0000259" key="8">
    <source>
        <dbReference type="PROSITE" id="PS50928"/>
    </source>
</evidence>
<name>G7WGI6_DESOD</name>
<keyword evidence="5 7" id="KW-1133">Transmembrane helix</keyword>
<feature type="transmembrane region" description="Helical" evidence="7">
    <location>
        <begin position="21"/>
        <end position="47"/>
    </location>
</feature>
<keyword evidence="2 7" id="KW-0813">Transport</keyword>
<dbReference type="GO" id="GO:0048473">
    <property type="term" value="P:D-methionine transmembrane transport"/>
    <property type="evidence" value="ECO:0007669"/>
    <property type="project" value="TreeGrafter"/>
</dbReference>
<feature type="domain" description="ABC transmembrane type-1" evidence="8">
    <location>
        <begin position="21"/>
        <end position="215"/>
    </location>
</feature>
<evidence type="ECO:0000256" key="1">
    <source>
        <dbReference type="ARBA" id="ARBA00004651"/>
    </source>
</evidence>
<protein>
    <submittedName>
        <fullName evidence="9">ABC-type metal ion transport system, permease component</fullName>
    </submittedName>
</protein>